<dbReference type="EMBL" id="CAEZZR010000038">
    <property type="protein sequence ID" value="CAB4770776.1"/>
    <property type="molecule type" value="Genomic_DNA"/>
</dbReference>
<proteinExistence type="inferred from homology"/>
<protein>
    <submittedName>
        <fullName evidence="4">Unannotated protein</fullName>
    </submittedName>
</protein>
<keyword evidence="2" id="KW-0378">Hydrolase</keyword>
<name>A0A6J6VGP6_9ZZZZ</name>
<dbReference type="CDD" id="cd00555">
    <property type="entry name" value="Maf"/>
    <property type="match status" value="1"/>
</dbReference>
<dbReference type="Gene3D" id="3.90.950.10">
    <property type="match status" value="1"/>
</dbReference>
<dbReference type="GO" id="GO:0047429">
    <property type="term" value="F:nucleoside triphosphate diphosphatase activity"/>
    <property type="evidence" value="ECO:0007669"/>
    <property type="project" value="InterPro"/>
</dbReference>
<sequence length="205" mass="21796">MPSIILASASPSRKRLLDAAGISARVIVSNVDEEAAIYESMTPKEMVIALAIVKAHTVRELVTEPSIIIACDSTFEFEGKSLGKPLNPEIATQRAKMLSGNSGVLHTGHCIIDTNRDIEISDIASTKVTFGKMSESEIADYVASGEPLHVAGGFTLDGLSSAFIDSIEGDYTNVIGLSIPLLRAMTTQLGYSWPDLKNNLIGATS</sequence>
<accession>A0A6J6VGP6</accession>
<evidence type="ECO:0000313" key="6">
    <source>
        <dbReference type="EMBL" id="CAB5076957.1"/>
    </source>
</evidence>
<organism evidence="4">
    <name type="scientific">freshwater metagenome</name>
    <dbReference type="NCBI Taxonomy" id="449393"/>
    <lineage>
        <taxon>unclassified sequences</taxon>
        <taxon>metagenomes</taxon>
        <taxon>ecological metagenomes</taxon>
    </lineage>
</organism>
<dbReference type="EMBL" id="CAFBRB010000134">
    <property type="protein sequence ID" value="CAB5076957.1"/>
    <property type="molecule type" value="Genomic_DNA"/>
</dbReference>
<evidence type="ECO:0000313" key="3">
    <source>
        <dbReference type="EMBL" id="CAB4666015.1"/>
    </source>
</evidence>
<reference evidence="4" key="1">
    <citation type="submission" date="2020-05" db="EMBL/GenBank/DDBJ databases">
        <authorList>
            <person name="Chiriac C."/>
            <person name="Salcher M."/>
            <person name="Ghai R."/>
            <person name="Kavagutti S V."/>
        </authorList>
    </citation>
    <scope>NUCLEOTIDE SEQUENCE</scope>
</reference>
<dbReference type="PANTHER" id="PTHR43213">
    <property type="entry name" value="BIFUNCTIONAL DTTP/UTP PYROPHOSPHATASE/METHYLTRANSFERASE PROTEIN-RELATED"/>
    <property type="match status" value="1"/>
</dbReference>
<comment type="cofactor">
    <cofactor evidence="1">
        <name>a divalent metal cation</name>
        <dbReference type="ChEBI" id="CHEBI:60240"/>
    </cofactor>
</comment>
<dbReference type="AlphaFoldDB" id="A0A6J6VGP6"/>
<evidence type="ECO:0000313" key="4">
    <source>
        <dbReference type="EMBL" id="CAB4770776.1"/>
    </source>
</evidence>
<dbReference type="NCBIfam" id="TIGR00172">
    <property type="entry name" value="maf"/>
    <property type="match status" value="1"/>
</dbReference>
<dbReference type="Pfam" id="PF02545">
    <property type="entry name" value="Maf"/>
    <property type="match status" value="1"/>
</dbReference>
<evidence type="ECO:0000313" key="5">
    <source>
        <dbReference type="EMBL" id="CAB4845172.1"/>
    </source>
</evidence>
<dbReference type="InterPro" id="IPR029001">
    <property type="entry name" value="ITPase-like_fam"/>
</dbReference>
<dbReference type="HAMAP" id="MF_00528">
    <property type="entry name" value="Maf"/>
    <property type="match status" value="1"/>
</dbReference>
<evidence type="ECO:0000256" key="1">
    <source>
        <dbReference type="ARBA" id="ARBA00001968"/>
    </source>
</evidence>
<dbReference type="PANTHER" id="PTHR43213:SF5">
    <property type="entry name" value="BIFUNCTIONAL DTTP_UTP PYROPHOSPHATASE_METHYLTRANSFERASE PROTEIN-RELATED"/>
    <property type="match status" value="1"/>
</dbReference>
<dbReference type="InterPro" id="IPR003697">
    <property type="entry name" value="Maf-like"/>
</dbReference>
<dbReference type="SUPFAM" id="SSF52972">
    <property type="entry name" value="ITPase-like"/>
    <property type="match status" value="1"/>
</dbReference>
<gene>
    <name evidence="3" type="ORF">UFOPK2254_01016</name>
    <name evidence="4" type="ORF">UFOPK2907_00538</name>
    <name evidence="5" type="ORF">UFOPK3241_01268</name>
    <name evidence="6" type="ORF">UFOPK4401_01091</name>
</gene>
<dbReference type="EMBL" id="CAFAZX010000094">
    <property type="protein sequence ID" value="CAB4845172.1"/>
    <property type="molecule type" value="Genomic_DNA"/>
</dbReference>
<evidence type="ECO:0000256" key="2">
    <source>
        <dbReference type="ARBA" id="ARBA00022801"/>
    </source>
</evidence>
<dbReference type="PIRSF" id="PIRSF006305">
    <property type="entry name" value="Maf"/>
    <property type="match status" value="1"/>
</dbReference>
<dbReference type="EMBL" id="CAEZWO010000105">
    <property type="protein sequence ID" value="CAB4666015.1"/>
    <property type="molecule type" value="Genomic_DNA"/>
</dbReference>